<dbReference type="Proteomes" id="UP000278475">
    <property type="component" value="Unassembled WGS sequence"/>
</dbReference>
<evidence type="ECO:0000313" key="2">
    <source>
        <dbReference type="EMBL" id="RLE50179.1"/>
    </source>
</evidence>
<name>A0A497ESK0_9CREN</name>
<protein>
    <submittedName>
        <fullName evidence="2">Uncharacterized protein</fullName>
    </submittedName>
</protein>
<reference evidence="2 3" key="1">
    <citation type="submission" date="2018-06" db="EMBL/GenBank/DDBJ databases">
        <title>Extensive metabolic versatility and redundancy in microbially diverse, dynamic hydrothermal sediments.</title>
        <authorList>
            <person name="Dombrowski N."/>
            <person name="Teske A."/>
            <person name="Baker B.J."/>
        </authorList>
    </citation>
    <scope>NUCLEOTIDE SEQUENCE [LARGE SCALE GENOMIC DNA]</scope>
    <source>
        <strain evidence="2">B66_G16</strain>
    </source>
</reference>
<organism evidence="2 3">
    <name type="scientific">Thermoproteota archaeon</name>
    <dbReference type="NCBI Taxonomy" id="2056631"/>
    <lineage>
        <taxon>Archaea</taxon>
        <taxon>Thermoproteota</taxon>
    </lineage>
</organism>
<dbReference type="AlphaFoldDB" id="A0A497ESK0"/>
<feature type="transmembrane region" description="Helical" evidence="1">
    <location>
        <begin position="58"/>
        <end position="74"/>
    </location>
</feature>
<keyword evidence="1" id="KW-1133">Transmembrane helix</keyword>
<accession>A0A497ESK0</accession>
<dbReference type="EMBL" id="QMQV01000011">
    <property type="protein sequence ID" value="RLE50179.1"/>
    <property type="molecule type" value="Genomic_DNA"/>
</dbReference>
<evidence type="ECO:0000256" key="1">
    <source>
        <dbReference type="SAM" id="Phobius"/>
    </source>
</evidence>
<feature type="transmembrane region" description="Helical" evidence="1">
    <location>
        <begin position="35"/>
        <end position="52"/>
    </location>
</feature>
<keyword evidence="1" id="KW-0472">Membrane</keyword>
<sequence length="180" mass="20435">MKHQGGFQTLADEATYKNTIRLASIRSLRRRLDDVLLLAFMSMLLVLSITISRTLAEIMIFVAPLAIIFLILLIKRKNLLSLALYVIRPPLASYLIKALKQADKSAASLNATFSITSKKENSQVICLIELSLSLNTRQETWKFKHTDLAFCKIVFWSNICYLLATARKHGIKLFLSQNFT</sequence>
<comment type="caution">
    <text evidence="2">The sequence shown here is derived from an EMBL/GenBank/DDBJ whole genome shotgun (WGS) entry which is preliminary data.</text>
</comment>
<gene>
    <name evidence="2" type="ORF">DRJ31_02185</name>
</gene>
<evidence type="ECO:0000313" key="3">
    <source>
        <dbReference type="Proteomes" id="UP000278475"/>
    </source>
</evidence>
<keyword evidence="1" id="KW-0812">Transmembrane</keyword>
<proteinExistence type="predicted"/>